<accession>A0A2P5CUD5</accession>
<keyword evidence="2" id="KW-1185">Reference proteome</keyword>
<dbReference type="AlphaFoldDB" id="A0A2P5CUD5"/>
<name>A0A2P5CUD5_TREOI</name>
<dbReference type="Proteomes" id="UP000237000">
    <property type="component" value="Unassembled WGS sequence"/>
</dbReference>
<protein>
    <submittedName>
        <fullName evidence="1">Uncharacterized protein</fullName>
    </submittedName>
</protein>
<gene>
    <name evidence="1" type="ORF">TorRG33x02_272760</name>
</gene>
<evidence type="ECO:0000313" key="1">
    <source>
        <dbReference type="EMBL" id="PON64678.1"/>
    </source>
</evidence>
<reference evidence="2" key="1">
    <citation type="submission" date="2016-06" db="EMBL/GenBank/DDBJ databases">
        <title>Parallel loss of symbiosis genes in relatives of nitrogen-fixing non-legume Parasponia.</title>
        <authorList>
            <person name="Van Velzen R."/>
            <person name="Holmer R."/>
            <person name="Bu F."/>
            <person name="Rutten L."/>
            <person name="Van Zeijl A."/>
            <person name="Liu W."/>
            <person name="Santuari L."/>
            <person name="Cao Q."/>
            <person name="Sharma T."/>
            <person name="Shen D."/>
            <person name="Roswanjaya Y."/>
            <person name="Wardhani T."/>
            <person name="Kalhor M.S."/>
            <person name="Jansen J."/>
            <person name="Van den Hoogen J."/>
            <person name="Gungor B."/>
            <person name="Hartog M."/>
            <person name="Hontelez J."/>
            <person name="Verver J."/>
            <person name="Yang W.-C."/>
            <person name="Schijlen E."/>
            <person name="Repin R."/>
            <person name="Schilthuizen M."/>
            <person name="Schranz E."/>
            <person name="Heidstra R."/>
            <person name="Miyata K."/>
            <person name="Fedorova E."/>
            <person name="Kohlen W."/>
            <person name="Bisseling T."/>
            <person name="Smit S."/>
            <person name="Geurts R."/>
        </authorList>
    </citation>
    <scope>NUCLEOTIDE SEQUENCE [LARGE SCALE GENOMIC DNA]</scope>
    <source>
        <strain evidence="2">cv. RG33-2</strain>
    </source>
</reference>
<sequence length="72" mass="8092">MLLPLTKLAGIQKLIKKEGEASMAKRILPANYEVLHIIPEYKAIGWYSLILHTGNMKNLIPVVNWGHVKGVE</sequence>
<comment type="caution">
    <text evidence="1">The sequence shown here is derived from an EMBL/GenBank/DDBJ whole genome shotgun (WGS) entry which is preliminary data.</text>
</comment>
<dbReference type="InParanoid" id="A0A2P5CUD5"/>
<proteinExistence type="predicted"/>
<dbReference type="EMBL" id="JXTC01000326">
    <property type="protein sequence ID" value="PON64678.1"/>
    <property type="molecule type" value="Genomic_DNA"/>
</dbReference>
<evidence type="ECO:0000313" key="2">
    <source>
        <dbReference type="Proteomes" id="UP000237000"/>
    </source>
</evidence>
<organism evidence="1 2">
    <name type="scientific">Trema orientale</name>
    <name type="common">Charcoal tree</name>
    <name type="synonym">Celtis orientalis</name>
    <dbReference type="NCBI Taxonomy" id="63057"/>
    <lineage>
        <taxon>Eukaryota</taxon>
        <taxon>Viridiplantae</taxon>
        <taxon>Streptophyta</taxon>
        <taxon>Embryophyta</taxon>
        <taxon>Tracheophyta</taxon>
        <taxon>Spermatophyta</taxon>
        <taxon>Magnoliopsida</taxon>
        <taxon>eudicotyledons</taxon>
        <taxon>Gunneridae</taxon>
        <taxon>Pentapetalae</taxon>
        <taxon>rosids</taxon>
        <taxon>fabids</taxon>
        <taxon>Rosales</taxon>
        <taxon>Cannabaceae</taxon>
        <taxon>Trema</taxon>
    </lineage>
</organism>